<protein>
    <submittedName>
        <fullName evidence="1">GNAT family N-acetyltransferase</fullName>
    </submittedName>
</protein>
<feature type="non-terminal residue" evidence="1">
    <location>
        <position position="131"/>
    </location>
</feature>
<evidence type="ECO:0000313" key="1">
    <source>
        <dbReference type="EMBL" id="NGX96453.1"/>
    </source>
</evidence>
<dbReference type="EMBL" id="JAAMRR010000762">
    <property type="protein sequence ID" value="NGX96453.1"/>
    <property type="molecule type" value="Genomic_DNA"/>
</dbReference>
<dbReference type="AlphaFoldDB" id="A0A7C9VNF9"/>
<reference evidence="1" key="1">
    <citation type="submission" date="2020-02" db="EMBL/GenBank/DDBJ databases">
        <title>Draft genome sequence of Candidatus Afipia apatlaquensis IBT-C3, a potential strain for decolorization of textile dyes.</title>
        <authorList>
            <person name="Sanchez-Reyes A."/>
            <person name="Breton-Deval L."/>
            <person name="Mangelson H."/>
            <person name="Sanchez-Flores A."/>
        </authorList>
    </citation>
    <scope>NUCLEOTIDE SEQUENCE [LARGE SCALE GENOMIC DNA]</scope>
    <source>
        <strain evidence="1">IBT-C3</strain>
    </source>
</reference>
<name>A0A7C9VNF9_9BRAD</name>
<organism evidence="1 2">
    <name type="scientific">Candidatus Afipia apatlaquensis</name>
    <dbReference type="NCBI Taxonomy" id="2712852"/>
    <lineage>
        <taxon>Bacteria</taxon>
        <taxon>Pseudomonadati</taxon>
        <taxon>Pseudomonadota</taxon>
        <taxon>Alphaproteobacteria</taxon>
        <taxon>Hyphomicrobiales</taxon>
        <taxon>Nitrobacteraceae</taxon>
        <taxon>Afipia</taxon>
    </lineage>
</organism>
<evidence type="ECO:0000313" key="2">
    <source>
        <dbReference type="Proteomes" id="UP000480266"/>
    </source>
</evidence>
<keyword evidence="2" id="KW-1185">Reference proteome</keyword>
<gene>
    <name evidence="1" type="ORF">G4V63_14895</name>
</gene>
<dbReference type="Proteomes" id="UP000480266">
    <property type="component" value="Unassembled WGS sequence"/>
</dbReference>
<comment type="caution">
    <text evidence="1">The sequence shown here is derived from an EMBL/GenBank/DDBJ whole genome shotgun (WGS) entry which is preliminary data.</text>
</comment>
<dbReference type="GO" id="GO:0016740">
    <property type="term" value="F:transferase activity"/>
    <property type="evidence" value="ECO:0007669"/>
    <property type="project" value="UniProtKB-KW"/>
</dbReference>
<proteinExistence type="predicted"/>
<sequence>MDTLVGKDGAVVSDAVRESFSVTVIDRAELSSSPVWSSTFADERKDYRYYEIIEDTLREGFDYKYFAIRDASGRIRAIQPFFLLDQDVLEGVGSEWRLISTIRRRYPRFLKMRTLMVGCSAGEGHLADGEG</sequence>
<accession>A0A7C9VNF9</accession>